<dbReference type="PROSITE" id="PS51354">
    <property type="entry name" value="GLUTAREDOXIN_2"/>
    <property type="match status" value="1"/>
</dbReference>
<organism evidence="7 8">
    <name type="scientific">Chlamydomonas schloesseri</name>
    <dbReference type="NCBI Taxonomy" id="2026947"/>
    <lineage>
        <taxon>Eukaryota</taxon>
        <taxon>Viridiplantae</taxon>
        <taxon>Chlorophyta</taxon>
        <taxon>core chlorophytes</taxon>
        <taxon>Chlorophyceae</taxon>
        <taxon>CS clade</taxon>
        <taxon>Chlamydomonadales</taxon>
        <taxon>Chlamydomonadaceae</taxon>
        <taxon>Chlamydomonas</taxon>
    </lineage>
</organism>
<sequence>MLARSATRSAAFASVAGRRTVVTRAMATKLDSIKETVAKNKVVVYSKTHCPYCMKAKSSLNQFLQPSQYTVIELDGRADMDEMQDALRELTGARSVPRVFVGGKFLGGGDDTAAAAANGTLKKLLQEAGAL</sequence>
<evidence type="ECO:0000256" key="3">
    <source>
        <dbReference type="ARBA" id="ARBA00022982"/>
    </source>
</evidence>
<keyword evidence="2" id="KW-0813">Transport</keyword>
<proteinExistence type="inferred from homology"/>
<dbReference type="InterPro" id="IPR036249">
    <property type="entry name" value="Thioredoxin-like_sf"/>
</dbReference>
<dbReference type="InterPro" id="IPR011767">
    <property type="entry name" value="GLR_AS"/>
</dbReference>
<feature type="domain" description="Glutaredoxin" evidence="6">
    <location>
        <begin position="42"/>
        <end position="105"/>
    </location>
</feature>
<dbReference type="OrthoDB" id="418495at2759"/>
<evidence type="ECO:0000259" key="6">
    <source>
        <dbReference type="Pfam" id="PF00462"/>
    </source>
</evidence>
<evidence type="ECO:0000256" key="1">
    <source>
        <dbReference type="ARBA" id="ARBA00007190"/>
    </source>
</evidence>
<keyword evidence="4" id="KW-1015">Disulfide bond</keyword>
<keyword evidence="3" id="KW-0249">Electron transport</keyword>
<dbReference type="AlphaFoldDB" id="A0A835WTK5"/>
<dbReference type="NCBIfam" id="TIGR02180">
    <property type="entry name" value="GRX_euk"/>
    <property type="match status" value="1"/>
</dbReference>
<dbReference type="GO" id="GO:0034599">
    <property type="term" value="P:cellular response to oxidative stress"/>
    <property type="evidence" value="ECO:0007669"/>
    <property type="project" value="TreeGrafter"/>
</dbReference>
<dbReference type="InterPro" id="IPR002109">
    <property type="entry name" value="Glutaredoxin"/>
</dbReference>
<dbReference type="Gene3D" id="3.40.30.10">
    <property type="entry name" value="Glutaredoxin"/>
    <property type="match status" value="1"/>
</dbReference>
<dbReference type="CDD" id="cd03419">
    <property type="entry name" value="GRX_GRXh_1_2_like"/>
    <property type="match status" value="1"/>
</dbReference>
<comment type="caution">
    <text evidence="7">The sequence shown here is derived from an EMBL/GenBank/DDBJ whole genome shotgun (WGS) entry which is preliminary data.</text>
</comment>
<evidence type="ECO:0000256" key="2">
    <source>
        <dbReference type="ARBA" id="ARBA00022448"/>
    </source>
</evidence>
<protein>
    <recommendedName>
        <fullName evidence="6">Glutaredoxin domain-containing protein</fullName>
    </recommendedName>
</protein>
<dbReference type="FunFam" id="3.40.30.10:FF:000026">
    <property type="entry name" value="Glutaredoxin 2"/>
    <property type="match status" value="1"/>
</dbReference>
<evidence type="ECO:0000256" key="5">
    <source>
        <dbReference type="ARBA" id="ARBA00023284"/>
    </source>
</evidence>
<name>A0A835WTK5_9CHLO</name>
<evidence type="ECO:0000313" key="7">
    <source>
        <dbReference type="EMBL" id="KAG2453732.1"/>
    </source>
</evidence>
<dbReference type="PRINTS" id="PR00160">
    <property type="entry name" value="GLUTAREDOXIN"/>
</dbReference>
<evidence type="ECO:0000256" key="4">
    <source>
        <dbReference type="ARBA" id="ARBA00023157"/>
    </source>
</evidence>
<comment type="similarity">
    <text evidence="1">Belongs to the glutaredoxin family. CPYC subfamily.</text>
</comment>
<dbReference type="GO" id="GO:0015038">
    <property type="term" value="F:glutathione disulfide oxidoreductase activity"/>
    <property type="evidence" value="ECO:0007669"/>
    <property type="project" value="TreeGrafter"/>
</dbReference>
<dbReference type="InterPro" id="IPR011899">
    <property type="entry name" value="Glutaredoxin_euk/vir"/>
</dbReference>
<dbReference type="SUPFAM" id="SSF52833">
    <property type="entry name" value="Thioredoxin-like"/>
    <property type="match status" value="1"/>
</dbReference>
<evidence type="ECO:0000313" key="8">
    <source>
        <dbReference type="Proteomes" id="UP000613740"/>
    </source>
</evidence>
<dbReference type="EMBL" id="JAEHOD010000003">
    <property type="protein sequence ID" value="KAG2453732.1"/>
    <property type="molecule type" value="Genomic_DNA"/>
</dbReference>
<keyword evidence="8" id="KW-1185">Reference proteome</keyword>
<dbReference type="InterPro" id="IPR014025">
    <property type="entry name" value="Glutaredoxin_subgr"/>
</dbReference>
<reference evidence="7" key="1">
    <citation type="journal article" date="2020" name="bioRxiv">
        <title>Comparative genomics of Chlamydomonas.</title>
        <authorList>
            <person name="Craig R.J."/>
            <person name="Hasan A.R."/>
            <person name="Ness R.W."/>
            <person name="Keightley P.D."/>
        </authorList>
    </citation>
    <scope>NUCLEOTIDE SEQUENCE</scope>
    <source>
        <strain evidence="7">CCAP 11/173</strain>
    </source>
</reference>
<accession>A0A835WTK5</accession>
<dbReference type="Proteomes" id="UP000613740">
    <property type="component" value="Unassembled WGS sequence"/>
</dbReference>
<dbReference type="PANTHER" id="PTHR45694">
    <property type="entry name" value="GLUTAREDOXIN 2"/>
    <property type="match status" value="1"/>
</dbReference>
<dbReference type="Pfam" id="PF00462">
    <property type="entry name" value="Glutaredoxin"/>
    <property type="match status" value="1"/>
</dbReference>
<dbReference type="PROSITE" id="PS00195">
    <property type="entry name" value="GLUTAREDOXIN_1"/>
    <property type="match status" value="1"/>
</dbReference>
<dbReference type="PANTHER" id="PTHR45694:SF5">
    <property type="entry name" value="GLUTAREDOXIN 2"/>
    <property type="match status" value="1"/>
</dbReference>
<gene>
    <name evidence="7" type="ORF">HYH02_001943</name>
</gene>
<keyword evidence="5" id="KW-0676">Redox-active center</keyword>
<dbReference type="GO" id="GO:0005737">
    <property type="term" value="C:cytoplasm"/>
    <property type="evidence" value="ECO:0007669"/>
    <property type="project" value="TreeGrafter"/>
</dbReference>